<reference evidence="2" key="1">
    <citation type="submission" date="2019-02" db="EMBL/GenBank/DDBJ databases">
        <authorList>
            <person name="Gruber-Vodicka R. H."/>
            <person name="Seah K. B. B."/>
        </authorList>
    </citation>
    <scope>NUCLEOTIDE SEQUENCE</scope>
    <source>
        <strain evidence="2">BECK_BY7</strain>
        <strain evidence="1">BECK_M7</strain>
    </source>
</reference>
<evidence type="ECO:0000313" key="2">
    <source>
        <dbReference type="EMBL" id="VFK18136.1"/>
    </source>
</evidence>
<gene>
    <name evidence="1" type="ORF">BECKLFY1418B_GA0070995_101410</name>
    <name evidence="2" type="ORF">BECKLFY1418C_GA0070996_10394</name>
</gene>
<evidence type="ECO:0008006" key="3">
    <source>
        <dbReference type="Google" id="ProtNLM"/>
    </source>
</evidence>
<protein>
    <recommendedName>
        <fullName evidence="3">Type I restriction enzyme R protein N terminus (HSDR_N)</fullName>
    </recommendedName>
</protein>
<organism evidence="2">
    <name type="scientific">Candidatus Kentrum sp. LFY</name>
    <dbReference type="NCBI Taxonomy" id="2126342"/>
    <lineage>
        <taxon>Bacteria</taxon>
        <taxon>Pseudomonadati</taxon>
        <taxon>Pseudomonadota</taxon>
        <taxon>Gammaproteobacteria</taxon>
        <taxon>Candidatus Kentrum</taxon>
    </lineage>
</organism>
<dbReference type="EMBL" id="CAADFF010000014">
    <property type="protein sequence ID" value="VFJ89208.1"/>
    <property type="molecule type" value="Genomic_DNA"/>
</dbReference>
<sequence>MTTDRKETFSDFDFAEALEFLDLFPYKKWLFEIDPIPASDSLKINLKRVERQVTTGANEWEQRLPMELVFLEVLESYDIRMWQERSINAGHAPFHGKVDFAFTPYRASLGLPYVVLSEAKKDDFEKGWGQCLMAMKTTCLLNEREGYRRELYGIVSSGKVWEFGKYTTDNEFYKTGAYSLEQLDVLLGILHLIFGECGKIKDVG</sequence>
<dbReference type="EMBL" id="CAADFN010000039">
    <property type="protein sequence ID" value="VFK18136.1"/>
    <property type="molecule type" value="Genomic_DNA"/>
</dbReference>
<accession>A0A450WM72</accession>
<proteinExistence type="predicted"/>
<name>A0A450WM72_9GAMM</name>
<evidence type="ECO:0000313" key="1">
    <source>
        <dbReference type="EMBL" id="VFJ89208.1"/>
    </source>
</evidence>
<dbReference type="AlphaFoldDB" id="A0A450WM72"/>